<protein>
    <recommendedName>
        <fullName evidence="2">EGF-like domain-containing protein</fullName>
    </recommendedName>
</protein>
<evidence type="ECO:0000313" key="3">
    <source>
        <dbReference type="EMBL" id="CAD7245750.1"/>
    </source>
</evidence>
<feature type="domain" description="EGF-like" evidence="2">
    <location>
        <begin position="93"/>
        <end position="107"/>
    </location>
</feature>
<organism evidence="3">
    <name type="scientific">Darwinula stevensoni</name>
    <dbReference type="NCBI Taxonomy" id="69355"/>
    <lineage>
        <taxon>Eukaryota</taxon>
        <taxon>Metazoa</taxon>
        <taxon>Ecdysozoa</taxon>
        <taxon>Arthropoda</taxon>
        <taxon>Crustacea</taxon>
        <taxon>Oligostraca</taxon>
        <taxon>Ostracoda</taxon>
        <taxon>Podocopa</taxon>
        <taxon>Podocopida</taxon>
        <taxon>Darwinulocopina</taxon>
        <taxon>Darwinuloidea</taxon>
        <taxon>Darwinulidae</taxon>
        <taxon>Darwinula</taxon>
    </lineage>
</organism>
<dbReference type="InterPro" id="IPR006149">
    <property type="entry name" value="EB_dom"/>
</dbReference>
<dbReference type="SMART" id="SM00181">
    <property type="entry name" value="EGF"/>
    <property type="match status" value="2"/>
</dbReference>
<name>A0A7R8XEG5_9CRUS</name>
<dbReference type="AlphaFoldDB" id="A0A7R8XEG5"/>
<feature type="compositionally biased region" description="Basic and acidic residues" evidence="1">
    <location>
        <begin position="12"/>
        <end position="22"/>
    </location>
</feature>
<gene>
    <name evidence="3" type="ORF">DSTB1V02_LOCUS5617</name>
</gene>
<dbReference type="EMBL" id="CAJPEV010000944">
    <property type="protein sequence ID" value="CAG0889670.1"/>
    <property type="molecule type" value="Genomic_DNA"/>
</dbReference>
<accession>A0A7R8XEG5</accession>
<evidence type="ECO:0000256" key="1">
    <source>
        <dbReference type="SAM" id="MobiDB-lite"/>
    </source>
</evidence>
<feature type="non-terminal residue" evidence="3">
    <location>
        <position position="111"/>
    </location>
</feature>
<evidence type="ECO:0000259" key="2">
    <source>
        <dbReference type="PROSITE" id="PS01186"/>
    </source>
</evidence>
<dbReference type="Pfam" id="PF01683">
    <property type="entry name" value="EB"/>
    <property type="match status" value="1"/>
</dbReference>
<keyword evidence="4" id="KW-1185">Reference proteome</keyword>
<dbReference type="Proteomes" id="UP000677054">
    <property type="component" value="Unassembled WGS sequence"/>
</dbReference>
<dbReference type="OrthoDB" id="5859848at2759"/>
<feature type="region of interest" description="Disordered" evidence="1">
    <location>
        <begin position="1"/>
        <end position="28"/>
    </location>
</feature>
<dbReference type="PROSITE" id="PS01186">
    <property type="entry name" value="EGF_2"/>
    <property type="match status" value="1"/>
</dbReference>
<dbReference type="InterPro" id="IPR000742">
    <property type="entry name" value="EGF"/>
</dbReference>
<sequence length="111" mass="11768">MAVDASLSISSEPRKDLERSADGELGGPCLTGQAPCDDENAECMDGTCGCRDGYVADPDVCRMKAGENCTEAPNDCVFNANCTDPEGDQDFLCECDLGFLADLGGRCRESR</sequence>
<proteinExistence type="predicted"/>
<dbReference type="EMBL" id="LR900461">
    <property type="protein sequence ID" value="CAD7245750.1"/>
    <property type="molecule type" value="Genomic_DNA"/>
</dbReference>
<evidence type="ECO:0000313" key="4">
    <source>
        <dbReference type="Proteomes" id="UP000677054"/>
    </source>
</evidence>
<reference evidence="3" key="1">
    <citation type="submission" date="2020-11" db="EMBL/GenBank/DDBJ databases">
        <authorList>
            <person name="Tran Van P."/>
        </authorList>
    </citation>
    <scope>NUCLEOTIDE SEQUENCE</scope>
</reference>